<dbReference type="PIRSF" id="PIRSF006170">
    <property type="entry name" value="YfgM"/>
    <property type="match status" value="1"/>
</dbReference>
<evidence type="ECO:0000256" key="5">
    <source>
        <dbReference type="ARBA" id="ARBA00022989"/>
    </source>
</evidence>
<evidence type="ECO:0000256" key="4">
    <source>
        <dbReference type="ARBA" id="ARBA00022692"/>
    </source>
</evidence>
<keyword evidence="5 8" id="KW-1133">Transmembrane helix</keyword>
<keyword evidence="4 8" id="KW-0812">Transmembrane</keyword>
<dbReference type="EMBL" id="JANUHB010000001">
    <property type="protein sequence ID" value="MCS0807111.1"/>
    <property type="molecule type" value="Genomic_DNA"/>
</dbReference>
<proteinExistence type="predicted"/>
<evidence type="ECO:0000313" key="10">
    <source>
        <dbReference type="EMBL" id="MCS0807111.1"/>
    </source>
</evidence>
<dbReference type="Proteomes" id="UP001206126">
    <property type="component" value="Unassembled WGS sequence"/>
</dbReference>
<keyword evidence="7" id="KW-0143">Chaperone</keyword>
<evidence type="ECO:0000256" key="6">
    <source>
        <dbReference type="ARBA" id="ARBA00023136"/>
    </source>
</evidence>
<comment type="caution">
    <text evidence="10">The sequence shown here is derived from an EMBL/GenBank/DDBJ whole genome shotgun (WGS) entry which is preliminary data.</text>
</comment>
<keyword evidence="3" id="KW-1003">Cell membrane</keyword>
<dbReference type="InterPro" id="IPR026039">
    <property type="entry name" value="YfgM"/>
</dbReference>
<evidence type="ECO:0000256" key="2">
    <source>
        <dbReference type="ARBA" id="ARBA00004236"/>
    </source>
</evidence>
<dbReference type="RefSeq" id="WP_258820892.1">
    <property type="nucleotide sequence ID" value="NZ_JANUHB010000001.1"/>
</dbReference>
<evidence type="ECO:0000256" key="7">
    <source>
        <dbReference type="ARBA" id="ARBA00023186"/>
    </source>
</evidence>
<dbReference type="PANTHER" id="PTHR38035">
    <property type="entry name" value="UPF0070 PROTEIN YFGM"/>
    <property type="match status" value="1"/>
</dbReference>
<dbReference type="InterPro" id="IPR018704">
    <property type="entry name" value="SecYEG/CpoB_TPR"/>
</dbReference>
<evidence type="ECO:0000259" key="9">
    <source>
        <dbReference type="Pfam" id="PF09976"/>
    </source>
</evidence>
<evidence type="ECO:0000256" key="8">
    <source>
        <dbReference type="SAM" id="Phobius"/>
    </source>
</evidence>
<accession>A0ABT2D9L0</accession>
<gene>
    <name evidence="10" type="ORF">NX774_04160</name>
</gene>
<evidence type="ECO:0000256" key="3">
    <source>
        <dbReference type="ARBA" id="ARBA00022475"/>
    </source>
</evidence>
<dbReference type="Pfam" id="PF09976">
    <property type="entry name" value="TPR_21"/>
    <property type="match status" value="1"/>
</dbReference>
<dbReference type="PANTHER" id="PTHR38035:SF1">
    <property type="entry name" value="ANCILLARY SECYEG TRANSLOCON SUBUNIT"/>
    <property type="match status" value="1"/>
</dbReference>
<keyword evidence="6 8" id="KW-0472">Membrane</keyword>
<feature type="domain" description="Ancillary SecYEG translocon subunit/Cell division coordinator CpoB TPR" evidence="9">
    <location>
        <begin position="15"/>
        <end position="207"/>
    </location>
</feature>
<keyword evidence="11" id="KW-1185">Reference proteome</keyword>
<organism evidence="10 11">
    <name type="scientific">Massilia agilis</name>
    <dbReference type="NCBI Taxonomy" id="1811226"/>
    <lineage>
        <taxon>Bacteria</taxon>
        <taxon>Pseudomonadati</taxon>
        <taxon>Pseudomonadota</taxon>
        <taxon>Betaproteobacteria</taxon>
        <taxon>Burkholderiales</taxon>
        <taxon>Oxalobacteraceae</taxon>
        <taxon>Telluria group</taxon>
        <taxon>Massilia</taxon>
    </lineage>
</organism>
<evidence type="ECO:0000313" key="11">
    <source>
        <dbReference type="Proteomes" id="UP001206126"/>
    </source>
</evidence>
<sequence>MAYDLEEQEQIATFKAFWASYGNLITWVLIVALAGYAGYNFWTSHQGRQAAEASALYDELQASLQANDNAKVQRIATDVEAKFDGTTYAQMAALGAAKAAFDANDLKTAKAQLQWVVDHGNDEYKSIAKLRLAGVLLDEKAYDDALKLLAGDFLPQYKAEVADRKGDVLVAQNKIVEARAAYQAALDAMDQKNPGRQLVQIKLDALGVPQQAQSAAPAKPAA</sequence>
<comment type="subcellular location">
    <subcellularLocation>
        <location evidence="2">Cell membrane</location>
    </subcellularLocation>
    <subcellularLocation>
        <location evidence="1">Membrane</location>
        <topology evidence="1">Single-pass membrane protein</topology>
    </subcellularLocation>
</comment>
<feature type="transmembrane region" description="Helical" evidence="8">
    <location>
        <begin position="24"/>
        <end position="42"/>
    </location>
</feature>
<evidence type="ECO:0000256" key="1">
    <source>
        <dbReference type="ARBA" id="ARBA00004167"/>
    </source>
</evidence>
<name>A0ABT2D9L0_9BURK</name>
<reference evidence="10 11" key="1">
    <citation type="submission" date="2022-08" db="EMBL/GenBank/DDBJ databases">
        <title>Reclassification of Massilia species as members of the genera Telluria, Duganella, Pseudoduganella, Mokoshia gen. nov. and Zemynaea gen. nov. using orthogonal and non-orthogonal genome-based approaches.</title>
        <authorList>
            <person name="Bowman J.P."/>
        </authorList>
    </citation>
    <scope>NUCLEOTIDE SEQUENCE [LARGE SCALE GENOMIC DNA]</scope>
    <source>
        <strain evidence="10 11">JCM 31605</strain>
    </source>
</reference>
<protein>
    <submittedName>
        <fullName evidence="10">Tetratricopeptide repeat protein</fullName>
    </submittedName>
</protein>